<name>H1Z2P2_9EURY</name>
<dbReference type="AlphaFoldDB" id="H1Z2P2"/>
<keyword evidence="3" id="KW-1185">Reference proteome</keyword>
<dbReference type="Proteomes" id="UP000005741">
    <property type="component" value="Chromosome"/>
</dbReference>
<keyword evidence="1" id="KW-0812">Transmembrane</keyword>
<dbReference type="STRING" id="937775.Metlim_2394"/>
<proteinExistence type="predicted"/>
<keyword evidence="1" id="KW-1133">Transmembrane helix</keyword>
<accession>H1Z2P2</accession>
<dbReference type="RefSeq" id="WP_004078725.1">
    <property type="nucleotide sequence ID" value="NZ_CM001436.1"/>
</dbReference>
<evidence type="ECO:0000313" key="3">
    <source>
        <dbReference type="Proteomes" id="UP000005741"/>
    </source>
</evidence>
<organism evidence="2 3">
    <name type="scientific">Methanoplanus limicola DSM 2279</name>
    <dbReference type="NCBI Taxonomy" id="937775"/>
    <lineage>
        <taxon>Archaea</taxon>
        <taxon>Methanobacteriati</taxon>
        <taxon>Methanobacteriota</taxon>
        <taxon>Stenosarchaea group</taxon>
        <taxon>Methanomicrobia</taxon>
        <taxon>Methanomicrobiales</taxon>
        <taxon>Methanomicrobiaceae</taxon>
        <taxon>Methanoplanus</taxon>
    </lineage>
</organism>
<sequence>MDWAGFEYDLSQVNYTDPHVTQSNITHMIDWTDPNVLVTTWGDLGLLVLIIGMACLIAGYMIGKYGKYGETDE</sequence>
<dbReference type="EMBL" id="CM001436">
    <property type="protein sequence ID" value="EHQ36445.1"/>
    <property type="molecule type" value="Genomic_DNA"/>
</dbReference>
<dbReference type="HOGENOM" id="CLU_2695806_0_0_2"/>
<evidence type="ECO:0000313" key="2">
    <source>
        <dbReference type="EMBL" id="EHQ36445.1"/>
    </source>
</evidence>
<protein>
    <submittedName>
        <fullName evidence="2">Uncharacterized protein</fullName>
    </submittedName>
</protein>
<keyword evidence="1" id="KW-0472">Membrane</keyword>
<reference evidence="2 3" key="1">
    <citation type="submission" date="2011-10" db="EMBL/GenBank/DDBJ databases">
        <title>The Improved High-Quality Draft genome of Methanoplanus limicola DSM 2279.</title>
        <authorList>
            <consortium name="US DOE Joint Genome Institute (JGI-PGF)"/>
            <person name="Lucas S."/>
            <person name="Copeland A."/>
            <person name="Lapidus A."/>
            <person name="Glavina del Rio T."/>
            <person name="Dalin E."/>
            <person name="Tice H."/>
            <person name="Bruce D."/>
            <person name="Goodwin L."/>
            <person name="Pitluck S."/>
            <person name="Peters L."/>
            <person name="Mikhailova N."/>
            <person name="Lu M."/>
            <person name="Kyrpides N."/>
            <person name="Mavromatis K."/>
            <person name="Ivanova N."/>
            <person name="Markowitz V."/>
            <person name="Cheng J.-F."/>
            <person name="Hugenholtz P."/>
            <person name="Woyke T."/>
            <person name="Wu D."/>
            <person name="Wirth R."/>
            <person name="Brambilla E.-M."/>
            <person name="Klenk H.-P."/>
            <person name="Eisen J.A."/>
        </authorList>
    </citation>
    <scope>NUCLEOTIDE SEQUENCE [LARGE SCALE GENOMIC DNA]</scope>
    <source>
        <strain evidence="2 3">DSM 2279</strain>
    </source>
</reference>
<feature type="transmembrane region" description="Helical" evidence="1">
    <location>
        <begin position="44"/>
        <end position="63"/>
    </location>
</feature>
<evidence type="ECO:0000256" key="1">
    <source>
        <dbReference type="SAM" id="Phobius"/>
    </source>
</evidence>
<dbReference type="InParanoid" id="H1Z2P2"/>
<gene>
    <name evidence="2" type="ORF">Metlim_2394</name>
</gene>